<dbReference type="Gene3D" id="2.120.10.30">
    <property type="entry name" value="TolB, C-terminal domain"/>
    <property type="match status" value="1"/>
</dbReference>
<gene>
    <name evidence="2" type="ORF">Mam01_20230</name>
</gene>
<organism evidence="2 3">
    <name type="scientific">Microbispora amethystogenes</name>
    <dbReference type="NCBI Taxonomy" id="1427754"/>
    <lineage>
        <taxon>Bacteria</taxon>
        <taxon>Bacillati</taxon>
        <taxon>Actinomycetota</taxon>
        <taxon>Actinomycetes</taxon>
        <taxon>Streptosporangiales</taxon>
        <taxon>Streptosporangiaceae</taxon>
        <taxon>Microbispora</taxon>
    </lineage>
</organism>
<dbReference type="EMBL" id="BOOB01000014">
    <property type="protein sequence ID" value="GIH31859.1"/>
    <property type="molecule type" value="Genomic_DNA"/>
</dbReference>
<proteinExistence type="predicted"/>
<reference evidence="2 3" key="1">
    <citation type="submission" date="2021-01" db="EMBL/GenBank/DDBJ databases">
        <title>Whole genome shotgun sequence of Microbispora amethystogenes NBRC 101907.</title>
        <authorList>
            <person name="Komaki H."/>
            <person name="Tamura T."/>
        </authorList>
    </citation>
    <scope>NUCLEOTIDE SEQUENCE [LARGE SCALE GENOMIC DNA]</scope>
    <source>
        <strain evidence="2 3">NBRC 101907</strain>
    </source>
</reference>
<protein>
    <recommendedName>
        <fullName evidence="4">WD40 repeat domain-containing protein</fullName>
    </recommendedName>
</protein>
<dbReference type="InterPro" id="IPR011659">
    <property type="entry name" value="WD40"/>
</dbReference>
<dbReference type="Proteomes" id="UP000651728">
    <property type="component" value="Unassembled WGS sequence"/>
</dbReference>
<feature type="signal peptide" evidence="1">
    <location>
        <begin position="1"/>
        <end position="21"/>
    </location>
</feature>
<accession>A0ABQ4FAL0</accession>
<evidence type="ECO:0000256" key="1">
    <source>
        <dbReference type="SAM" id="SignalP"/>
    </source>
</evidence>
<dbReference type="RefSeq" id="WP_204285106.1">
    <property type="nucleotide sequence ID" value="NZ_BAABEJ010000008.1"/>
</dbReference>
<comment type="caution">
    <text evidence="2">The sequence shown here is derived from an EMBL/GenBank/DDBJ whole genome shotgun (WGS) entry which is preliminary data.</text>
</comment>
<dbReference type="Pfam" id="PF07676">
    <property type="entry name" value="PD40"/>
    <property type="match status" value="1"/>
</dbReference>
<feature type="chain" id="PRO_5046145221" description="WD40 repeat domain-containing protein" evidence="1">
    <location>
        <begin position="22"/>
        <end position="300"/>
    </location>
</feature>
<evidence type="ECO:0000313" key="3">
    <source>
        <dbReference type="Proteomes" id="UP000651728"/>
    </source>
</evidence>
<sequence length="300" mass="30729">MNTRLLSAAVLAAALVAPATAAAPAGAAAALKPLTGAAVYLSYGKGYPISRYEPGKGFTKLGAMPMTGQFSASPDGRRIAWITGGGAVQVSDGRTVSTAAKGAGAGAPCLTPVWSPDSRQVAFLAQGQGDAQRVVVVNADGTRRRTAGSTRGVCHLAWSANGRYLAGYAGTTEGVYRFDLSTGRSVRAKGIGLANHVQSLSPDGMKVVVAPLSRNAPGGDGSWPGGFRPAIVDIVTGKKMPIPVKGSLIGAFYLRDGRLAVRVAGRAANTLVVLDANGRQLQRLAEPAAAKRQALLQIVR</sequence>
<dbReference type="SUPFAM" id="SSF69304">
    <property type="entry name" value="Tricorn protease N-terminal domain"/>
    <property type="match status" value="1"/>
</dbReference>
<keyword evidence="3" id="KW-1185">Reference proteome</keyword>
<name>A0ABQ4FAL0_9ACTN</name>
<evidence type="ECO:0008006" key="4">
    <source>
        <dbReference type="Google" id="ProtNLM"/>
    </source>
</evidence>
<keyword evidence="1" id="KW-0732">Signal</keyword>
<dbReference type="InterPro" id="IPR011042">
    <property type="entry name" value="6-blade_b-propeller_TolB-like"/>
</dbReference>
<evidence type="ECO:0000313" key="2">
    <source>
        <dbReference type="EMBL" id="GIH31859.1"/>
    </source>
</evidence>